<dbReference type="CDD" id="cd00333">
    <property type="entry name" value="MIP"/>
    <property type="match status" value="1"/>
</dbReference>
<keyword evidence="4 9" id="KW-0812">Transmembrane</keyword>
<keyword evidence="3" id="KW-0813">Transport</keyword>
<evidence type="ECO:0000256" key="6">
    <source>
        <dbReference type="ARBA" id="ARBA00023136"/>
    </source>
</evidence>
<feature type="transmembrane region" description="Helical" evidence="9">
    <location>
        <begin position="212"/>
        <end position="234"/>
    </location>
</feature>
<dbReference type="PRINTS" id="PR00783">
    <property type="entry name" value="MINTRINSICP"/>
</dbReference>
<evidence type="ECO:0000256" key="5">
    <source>
        <dbReference type="ARBA" id="ARBA00022989"/>
    </source>
</evidence>
<reference evidence="10" key="1">
    <citation type="submission" date="2020-09" db="EMBL/GenBank/DDBJ databases">
        <authorList>
            <person name="Kikuchi T."/>
        </authorList>
    </citation>
    <scope>NUCLEOTIDE SEQUENCE</scope>
    <source>
        <strain evidence="10">Ka4C1</strain>
    </source>
</reference>
<evidence type="ECO:0000256" key="1">
    <source>
        <dbReference type="ARBA" id="ARBA00004141"/>
    </source>
</evidence>
<comment type="caution">
    <text evidence="10">The sequence shown here is derived from an EMBL/GenBank/DDBJ whole genome shotgun (WGS) entry which is preliminary data.</text>
</comment>
<evidence type="ECO:0000256" key="2">
    <source>
        <dbReference type="ARBA" id="ARBA00006175"/>
    </source>
</evidence>
<feature type="compositionally biased region" description="Low complexity" evidence="8">
    <location>
        <begin position="488"/>
        <end position="502"/>
    </location>
</feature>
<feature type="transmembrane region" description="Helical" evidence="9">
    <location>
        <begin position="156"/>
        <end position="176"/>
    </location>
</feature>
<comment type="subcellular location">
    <subcellularLocation>
        <location evidence="1">Membrane</location>
        <topology evidence="1">Multi-pass membrane protein</topology>
    </subcellularLocation>
</comment>
<dbReference type="SUPFAM" id="SSF81338">
    <property type="entry name" value="Aquaporin-like"/>
    <property type="match status" value="1"/>
</dbReference>
<dbReference type="PROSITE" id="PS00221">
    <property type="entry name" value="MIP"/>
    <property type="match status" value="1"/>
</dbReference>
<dbReference type="Proteomes" id="UP000582659">
    <property type="component" value="Unassembled WGS sequence"/>
</dbReference>
<evidence type="ECO:0000313" key="11">
    <source>
        <dbReference type="Proteomes" id="UP000659654"/>
    </source>
</evidence>
<dbReference type="Proteomes" id="UP000659654">
    <property type="component" value="Unassembled WGS sequence"/>
</dbReference>
<evidence type="ECO:0000256" key="3">
    <source>
        <dbReference type="ARBA" id="ARBA00022448"/>
    </source>
</evidence>
<dbReference type="EMBL" id="CAJFDI010000006">
    <property type="protein sequence ID" value="CAD5235171.1"/>
    <property type="molecule type" value="Genomic_DNA"/>
</dbReference>
<dbReference type="OrthoDB" id="3222at2759"/>
<comment type="function">
    <text evidence="7">Aquaglyceroporin that may modulate the water content and osmolytes during anhydrobiosis.</text>
</comment>
<keyword evidence="11" id="KW-1185">Reference proteome</keyword>
<feature type="transmembrane region" description="Helical" evidence="9">
    <location>
        <begin position="295"/>
        <end position="315"/>
    </location>
</feature>
<dbReference type="GO" id="GO:0015254">
    <property type="term" value="F:glycerol channel activity"/>
    <property type="evidence" value="ECO:0007669"/>
    <property type="project" value="TreeGrafter"/>
</dbReference>
<proteinExistence type="inferred from homology"/>
<evidence type="ECO:0000256" key="9">
    <source>
        <dbReference type="SAM" id="Phobius"/>
    </source>
</evidence>
<dbReference type="Gene3D" id="1.20.1080.10">
    <property type="entry name" value="Glycerol uptake facilitator protein"/>
    <property type="match status" value="1"/>
</dbReference>
<feature type="transmembrane region" description="Helical" evidence="9">
    <location>
        <begin position="241"/>
        <end position="260"/>
    </location>
</feature>
<dbReference type="InterPro" id="IPR022357">
    <property type="entry name" value="MIP_CS"/>
</dbReference>
<evidence type="ECO:0000256" key="7">
    <source>
        <dbReference type="ARBA" id="ARBA00045280"/>
    </source>
</evidence>
<evidence type="ECO:0000256" key="4">
    <source>
        <dbReference type="ARBA" id="ARBA00022692"/>
    </source>
</evidence>
<comment type="similarity">
    <text evidence="2">Belongs to the MIP/aquaporin (TC 1.A.8) family.</text>
</comment>
<dbReference type="NCBIfam" id="TIGR00861">
    <property type="entry name" value="MIP"/>
    <property type="match status" value="1"/>
</dbReference>
<feature type="region of interest" description="Disordered" evidence="8">
    <location>
        <begin position="22"/>
        <end position="48"/>
    </location>
</feature>
<gene>
    <name evidence="10" type="ORF">BXYJ_LOCUS15262</name>
</gene>
<dbReference type="GO" id="GO:0016323">
    <property type="term" value="C:basolateral plasma membrane"/>
    <property type="evidence" value="ECO:0007669"/>
    <property type="project" value="TreeGrafter"/>
</dbReference>
<feature type="region of interest" description="Disordered" evidence="8">
    <location>
        <begin position="356"/>
        <end position="428"/>
    </location>
</feature>
<dbReference type="AlphaFoldDB" id="A0A7I8XBY4"/>
<accession>A0A7I8XBY4</accession>
<dbReference type="SMR" id="A0A7I8XBY4"/>
<keyword evidence="5 9" id="KW-1133">Transmembrane helix</keyword>
<dbReference type="InterPro" id="IPR023271">
    <property type="entry name" value="Aquaporin-like"/>
</dbReference>
<evidence type="ECO:0000256" key="8">
    <source>
        <dbReference type="SAM" id="MobiDB-lite"/>
    </source>
</evidence>
<feature type="compositionally biased region" description="Basic and acidic residues" evidence="8">
    <location>
        <begin position="378"/>
        <end position="394"/>
    </location>
</feature>
<dbReference type="InterPro" id="IPR000425">
    <property type="entry name" value="MIP"/>
</dbReference>
<feature type="compositionally biased region" description="Pro residues" evidence="8">
    <location>
        <begin position="408"/>
        <end position="422"/>
    </location>
</feature>
<dbReference type="InterPro" id="IPR050363">
    <property type="entry name" value="MIP/Aquaporin"/>
</dbReference>
<evidence type="ECO:0000313" key="10">
    <source>
        <dbReference type="EMBL" id="CAD5235171.1"/>
    </source>
</evidence>
<dbReference type="Pfam" id="PF00230">
    <property type="entry name" value="MIP"/>
    <property type="match status" value="1"/>
</dbReference>
<name>A0A7I8XBY4_BURXY</name>
<dbReference type="PANTHER" id="PTHR43829">
    <property type="entry name" value="AQUAPORIN OR AQUAGLYCEROPORIN RELATED"/>
    <property type="match status" value="1"/>
</dbReference>
<feature type="region of interest" description="Disordered" evidence="8">
    <location>
        <begin position="446"/>
        <end position="540"/>
    </location>
</feature>
<sequence length="540" mass="60279">MEYSYYKFHPYRDYLESPYREEKSINIRRDPRGTSDRRQPTPTQAQAAPQVKVQIATPHDDMERVRELLVDKLGSENGLLRSALAEFIGTFFLLFIGISANIQFKVTDSPPTSLQLAWGFGFAFAVYLAANVSGAHVNPAISIAALVNGGIGFLRFLIYLVAQIIGAFVGSAAAYLGHIDDMNYLQQRENTLVSNNSTAALFATFPSDHMTVYGSLLDQIMGTAILALCIELIVDKRHRIHGGLIPLLAGFVMAMISMTYGSNGGFAINPARDLGPRLFLLCIGYGWSLFTIYDYYFWIPIVGPIIGALIGSWVYKLFIGIHGLNEEIPISKQQKSDSTKSLIEPQTLSWRQTTIPPFPAAYSKPTETEPARTPSFFRDIRRDFDHRNAEEKVIDLTTEDSFKRTRAPSPPPSHEPPPPPVSSPATEPEGLRRLFETDRPVPFYRSVFEKKADGPLPTIMEVQRKAPEPVISTTTPARPWERDAERYSSAAPSEASVPSQRAPAPPQAPPRLHQQPESSSSYQRTDRDHIQVSLAYYRND</sequence>
<dbReference type="EMBL" id="CAJFCV020000006">
    <property type="protein sequence ID" value="CAG9131393.1"/>
    <property type="molecule type" value="Genomic_DNA"/>
</dbReference>
<organism evidence="10 11">
    <name type="scientific">Bursaphelenchus xylophilus</name>
    <name type="common">Pinewood nematode worm</name>
    <name type="synonym">Aphelenchoides xylophilus</name>
    <dbReference type="NCBI Taxonomy" id="6326"/>
    <lineage>
        <taxon>Eukaryota</taxon>
        <taxon>Metazoa</taxon>
        <taxon>Ecdysozoa</taxon>
        <taxon>Nematoda</taxon>
        <taxon>Chromadorea</taxon>
        <taxon>Rhabditida</taxon>
        <taxon>Tylenchina</taxon>
        <taxon>Tylenchomorpha</taxon>
        <taxon>Aphelenchoidea</taxon>
        <taxon>Aphelenchoididae</taxon>
        <taxon>Bursaphelenchus</taxon>
    </lineage>
</organism>
<dbReference type="PANTHER" id="PTHR43829:SF4">
    <property type="entry name" value="AQUAPORIN-9"/>
    <property type="match status" value="1"/>
</dbReference>
<feature type="transmembrane region" description="Helical" evidence="9">
    <location>
        <begin position="83"/>
        <end position="104"/>
    </location>
</feature>
<dbReference type="GO" id="GO:0015250">
    <property type="term" value="F:water channel activity"/>
    <property type="evidence" value="ECO:0007669"/>
    <property type="project" value="TreeGrafter"/>
</dbReference>
<feature type="compositionally biased region" description="Basic and acidic residues" evidence="8">
    <location>
        <begin position="22"/>
        <end position="39"/>
    </location>
</feature>
<keyword evidence="6 9" id="KW-0472">Membrane</keyword>
<feature type="transmembrane region" description="Helical" evidence="9">
    <location>
        <begin position="116"/>
        <end position="135"/>
    </location>
</feature>
<protein>
    <submittedName>
        <fullName evidence="10">(pine wood nematode) hypothetical protein</fullName>
    </submittedName>
</protein>